<keyword evidence="2" id="KW-1185">Reference proteome</keyword>
<gene>
    <name evidence="1" type="ORF">VTL71DRAFT_7292</name>
</gene>
<evidence type="ECO:0000313" key="2">
    <source>
        <dbReference type="Proteomes" id="UP001595075"/>
    </source>
</evidence>
<protein>
    <submittedName>
        <fullName evidence="1">Uncharacterized protein</fullName>
    </submittedName>
</protein>
<accession>A0ABR4BW98</accession>
<proteinExistence type="predicted"/>
<name>A0ABR4BW98_9HELO</name>
<evidence type="ECO:0000313" key="1">
    <source>
        <dbReference type="EMBL" id="KAL2061914.1"/>
    </source>
</evidence>
<organism evidence="1 2">
    <name type="scientific">Oculimacula yallundae</name>
    <dbReference type="NCBI Taxonomy" id="86028"/>
    <lineage>
        <taxon>Eukaryota</taxon>
        <taxon>Fungi</taxon>
        <taxon>Dikarya</taxon>
        <taxon>Ascomycota</taxon>
        <taxon>Pezizomycotina</taxon>
        <taxon>Leotiomycetes</taxon>
        <taxon>Helotiales</taxon>
        <taxon>Ploettnerulaceae</taxon>
        <taxon>Oculimacula</taxon>
    </lineage>
</organism>
<dbReference type="EMBL" id="JAZHXI010000018">
    <property type="protein sequence ID" value="KAL2061914.1"/>
    <property type="molecule type" value="Genomic_DNA"/>
</dbReference>
<sequence length="68" mass="7565">MRKLPSCVRQIAQAELLRTESSLSTADNTPACKFICTSASFRTRRSACNPVNSQFRRYVQAPSQTDPA</sequence>
<reference evidence="1 2" key="1">
    <citation type="journal article" date="2024" name="Commun. Biol.">
        <title>Comparative genomic analysis of thermophilic fungi reveals convergent evolutionary adaptations and gene losses.</title>
        <authorList>
            <person name="Steindorff A.S."/>
            <person name="Aguilar-Pontes M.V."/>
            <person name="Robinson A.J."/>
            <person name="Andreopoulos B."/>
            <person name="LaButti K."/>
            <person name="Kuo A."/>
            <person name="Mondo S."/>
            <person name="Riley R."/>
            <person name="Otillar R."/>
            <person name="Haridas S."/>
            <person name="Lipzen A."/>
            <person name="Grimwood J."/>
            <person name="Schmutz J."/>
            <person name="Clum A."/>
            <person name="Reid I.D."/>
            <person name="Moisan M.C."/>
            <person name="Butler G."/>
            <person name="Nguyen T.T.M."/>
            <person name="Dewar K."/>
            <person name="Conant G."/>
            <person name="Drula E."/>
            <person name="Henrissat B."/>
            <person name="Hansel C."/>
            <person name="Singer S."/>
            <person name="Hutchinson M.I."/>
            <person name="de Vries R.P."/>
            <person name="Natvig D.O."/>
            <person name="Powell A.J."/>
            <person name="Tsang A."/>
            <person name="Grigoriev I.V."/>
        </authorList>
    </citation>
    <scope>NUCLEOTIDE SEQUENCE [LARGE SCALE GENOMIC DNA]</scope>
    <source>
        <strain evidence="1 2">CBS 494.80</strain>
    </source>
</reference>
<dbReference type="Proteomes" id="UP001595075">
    <property type="component" value="Unassembled WGS sequence"/>
</dbReference>
<comment type="caution">
    <text evidence="1">The sequence shown here is derived from an EMBL/GenBank/DDBJ whole genome shotgun (WGS) entry which is preliminary data.</text>
</comment>